<comment type="caution">
    <text evidence="1">The sequence shown here is derived from an EMBL/GenBank/DDBJ whole genome shotgun (WGS) entry which is preliminary data.</text>
</comment>
<sequence>MVKDTKRTQVTIKVRTVTHAKLKKARRTYMVKKDIDISLAEFTDRVVTAGIKSLAV</sequence>
<reference evidence="1" key="1">
    <citation type="journal article" date="2015" name="Nature">
        <title>Complex archaea that bridge the gap between prokaryotes and eukaryotes.</title>
        <authorList>
            <person name="Spang A."/>
            <person name="Saw J.H."/>
            <person name="Jorgensen S.L."/>
            <person name="Zaremba-Niedzwiedzka K."/>
            <person name="Martijn J."/>
            <person name="Lind A.E."/>
            <person name="van Eijk R."/>
            <person name="Schleper C."/>
            <person name="Guy L."/>
            <person name="Ettema T.J."/>
        </authorList>
    </citation>
    <scope>NUCLEOTIDE SEQUENCE</scope>
</reference>
<accession>A0A0F9M3P0</accession>
<evidence type="ECO:0000313" key="1">
    <source>
        <dbReference type="EMBL" id="KKM63827.1"/>
    </source>
</evidence>
<dbReference type="EMBL" id="LAZR01011024">
    <property type="protein sequence ID" value="KKM63827.1"/>
    <property type="molecule type" value="Genomic_DNA"/>
</dbReference>
<name>A0A0F9M3P0_9ZZZZ</name>
<gene>
    <name evidence="1" type="ORF">LCGC14_1507540</name>
</gene>
<protein>
    <submittedName>
        <fullName evidence="1">Uncharacterized protein</fullName>
    </submittedName>
</protein>
<organism evidence="1">
    <name type="scientific">marine sediment metagenome</name>
    <dbReference type="NCBI Taxonomy" id="412755"/>
    <lineage>
        <taxon>unclassified sequences</taxon>
        <taxon>metagenomes</taxon>
        <taxon>ecological metagenomes</taxon>
    </lineage>
</organism>
<proteinExistence type="predicted"/>
<dbReference type="AlphaFoldDB" id="A0A0F9M3P0"/>